<reference evidence="1" key="1">
    <citation type="submission" date="2019-03" db="EMBL/GenBank/DDBJ databases">
        <title>WGS assembly of Setaria viridis.</title>
        <authorList>
            <person name="Huang P."/>
            <person name="Jenkins J."/>
            <person name="Grimwood J."/>
            <person name="Barry K."/>
            <person name="Healey A."/>
            <person name="Mamidi S."/>
            <person name="Sreedasyam A."/>
            <person name="Shu S."/>
            <person name="Feldman M."/>
            <person name="Wu J."/>
            <person name="Yu Y."/>
            <person name="Chen C."/>
            <person name="Johnson J."/>
            <person name="Rokhsar D."/>
            <person name="Baxter I."/>
            <person name="Schmutz J."/>
            <person name="Brutnell T."/>
            <person name="Kellogg E."/>
        </authorList>
    </citation>
    <scope>NUCLEOTIDE SEQUENCE [LARGE SCALE GENOMIC DNA]</scope>
</reference>
<evidence type="ECO:0000313" key="2">
    <source>
        <dbReference type="Proteomes" id="UP000298652"/>
    </source>
</evidence>
<dbReference type="AlphaFoldDB" id="A0A4U6VHR7"/>
<name>A0A4U6VHR7_SETVI</name>
<proteinExistence type="predicted"/>
<sequence>MTITITHHPSLHSKSIGRLRSHAGAVRFKASPARKAAPALVGPATPAPCPARTRRHKQPLCSLASLTAPPTAIAAAVNNK</sequence>
<dbReference type="Proteomes" id="UP000298652">
    <property type="component" value="Chromosome 3"/>
</dbReference>
<dbReference type="Gramene" id="TKW28034">
    <property type="protein sequence ID" value="TKW28034"/>
    <property type="gene ID" value="SEVIR_3G297301v2"/>
</dbReference>
<gene>
    <name evidence="1" type="ORF">SEVIR_3G297301v2</name>
</gene>
<evidence type="ECO:0000313" key="1">
    <source>
        <dbReference type="EMBL" id="TKW28034.1"/>
    </source>
</evidence>
<accession>A0A4U6VHR7</accession>
<dbReference type="EMBL" id="CM016554">
    <property type="protein sequence ID" value="TKW28034.1"/>
    <property type="molecule type" value="Genomic_DNA"/>
</dbReference>
<protein>
    <submittedName>
        <fullName evidence="1">Uncharacterized protein</fullName>
    </submittedName>
</protein>
<organism evidence="1 2">
    <name type="scientific">Setaria viridis</name>
    <name type="common">Green bristlegrass</name>
    <name type="synonym">Setaria italica subsp. viridis</name>
    <dbReference type="NCBI Taxonomy" id="4556"/>
    <lineage>
        <taxon>Eukaryota</taxon>
        <taxon>Viridiplantae</taxon>
        <taxon>Streptophyta</taxon>
        <taxon>Embryophyta</taxon>
        <taxon>Tracheophyta</taxon>
        <taxon>Spermatophyta</taxon>
        <taxon>Magnoliopsida</taxon>
        <taxon>Liliopsida</taxon>
        <taxon>Poales</taxon>
        <taxon>Poaceae</taxon>
        <taxon>PACMAD clade</taxon>
        <taxon>Panicoideae</taxon>
        <taxon>Panicodae</taxon>
        <taxon>Paniceae</taxon>
        <taxon>Cenchrinae</taxon>
        <taxon>Setaria</taxon>
    </lineage>
</organism>
<keyword evidence="2" id="KW-1185">Reference proteome</keyword>